<dbReference type="OrthoDB" id="9813965at2"/>
<dbReference type="Gene3D" id="3.30.70.100">
    <property type="match status" value="1"/>
</dbReference>
<dbReference type="AlphaFoldDB" id="A0A380NP75"/>
<dbReference type="FunFam" id="3.30.70.100:FF:000001">
    <property type="entry name" value="ATPase copper transporting beta"/>
    <property type="match status" value="1"/>
</dbReference>
<accession>A0A380NP75</accession>
<evidence type="ECO:0000259" key="3">
    <source>
        <dbReference type="PROSITE" id="PS50846"/>
    </source>
</evidence>
<gene>
    <name evidence="4" type="primary">copZ</name>
    <name evidence="4" type="ORF">NCTC12020_01845</name>
</gene>
<dbReference type="CDD" id="cd00371">
    <property type="entry name" value="HMA"/>
    <property type="match status" value="1"/>
</dbReference>
<dbReference type="Pfam" id="PF00403">
    <property type="entry name" value="HMA"/>
    <property type="match status" value="1"/>
</dbReference>
<protein>
    <recommendedName>
        <fullName evidence="1">Copper chaperone CopZ</fullName>
    </recommendedName>
</protein>
<dbReference type="SUPFAM" id="SSF55008">
    <property type="entry name" value="HMA, heavy metal-associated domain"/>
    <property type="match status" value="1"/>
</dbReference>
<dbReference type="RefSeq" id="WP_115310922.1">
    <property type="nucleotide sequence ID" value="NZ_UHIO01000001.1"/>
</dbReference>
<dbReference type="PANTHER" id="PTHR46594:SF4">
    <property type="entry name" value="P-TYPE CATION-TRANSPORTING ATPASE"/>
    <property type="match status" value="1"/>
</dbReference>
<keyword evidence="5" id="KW-1185">Reference proteome</keyword>
<dbReference type="EMBL" id="UHIO01000001">
    <property type="protein sequence ID" value="SUP44814.1"/>
    <property type="molecule type" value="Genomic_DNA"/>
</dbReference>
<name>A0A380NP75_9FIRM</name>
<dbReference type="InterPro" id="IPR036163">
    <property type="entry name" value="HMA_dom_sf"/>
</dbReference>
<dbReference type="PANTHER" id="PTHR46594">
    <property type="entry name" value="P-TYPE CATION-TRANSPORTING ATPASE"/>
    <property type="match status" value="1"/>
</dbReference>
<sequence length="103" mass="10829">MCKECGCGSTGHAHQQVFNVPGMMCSNCENTVKTAVLGLPGVMSAEVDLKSKDVTISYDSNKVNADAIKEAIDATGFEVASVSAATHTHEHGGLMGTLKRLFK</sequence>
<evidence type="ECO:0000256" key="2">
    <source>
        <dbReference type="ARBA" id="ARBA00022723"/>
    </source>
</evidence>
<dbReference type="PROSITE" id="PS01047">
    <property type="entry name" value="HMA_1"/>
    <property type="match status" value="1"/>
</dbReference>
<dbReference type="InterPro" id="IPR006121">
    <property type="entry name" value="HMA_dom"/>
</dbReference>
<evidence type="ECO:0000313" key="4">
    <source>
        <dbReference type="EMBL" id="SUP44814.1"/>
    </source>
</evidence>
<organism evidence="4 5">
    <name type="scientific">Veillonella criceti</name>
    <dbReference type="NCBI Taxonomy" id="103891"/>
    <lineage>
        <taxon>Bacteria</taxon>
        <taxon>Bacillati</taxon>
        <taxon>Bacillota</taxon>
        <taxon>Negativicutes</taxon>
        <taxon>Veillonellales</taxon>
        <taxon>Veillonellaceae</taxon>
        <taxon>Veillonella</taxon>
    </lineage>
</organism>
<dbReference type="GO" id="GO:0046872">
    <property type="term" value="F:metal ion binding"/>
    <property type="evidence" value="ECO:0007669"/>
    <property type="project" value="UniProtKB-KW"/>
</dbReference>
<feature type="domain" description="HMA" evidence="3">
    <location>
        <begin position="14"/>
        <end position="80"/>
    </location>
</feature>
<dbReference type="PROSITE" id="PS50846">
    <property type="entry name" value="HMA_2"/>
    <property type="match status" value="1"/>
</dbReference>
<keyword evidence="2" id="KW-0479">Metal-binding</keyword>
<dbReference type="InterPro" id="IPR017969">
    <property type="entry name" value="Heavy-metal-associated_CS"/>
</dbReference>
<evidence type="ECO:0000313" key="5">
    <source>
        <dbReference type="Proteomes" id="UP000255367"/>
    </source>
</evidence>
<evidence type="ECO:0000256" key="1">
    <source>
        <dbReference type="ARBA" id="ARBA00015313"/>
    </source>
</evidence>
<proteinExistence type="predicted"/>
<reference evidence="4 5" key="1">
    <citation type="submission" date="2018-06" db="EMBL/GenBank/DDBJ databases">
        <authorList>
            <consortium name="Pathogen Informatics"/>
            <person name="Doyle S."/>
        </authorList>
    </citation>
    <scope>NUCLEOTIDE SEQUENCE [LARGE SCALE GENOMIC DNA]</scope>
    <source>
        <strain evidence="4 5">NCTC12020</strain>
    </source>
</reference>
<dbReference type="Proteomes" id="UP000255367">
    <property type="component" value="Unassembled WGS sequence"/>
</dbReference>